<keyword evidence="2" id="KW-1133">Transmembrane helix</keyword>
<feature type="region of interest" description="Disordered" evidence="1">
    <location>
        <begin position="711"/>
        <end position="779"/>
    </location>
</feature>
<evidence type="ECO:0000256" key="2">
    <source>
        <dbReference type="SAM" id="Phobius"/>
    </source>
</evidence>
<dbReference type="Proteomes" id="UP001152799">
    <property type="component" value="Chromosome 8"/>
</dbReference>
<keyword evidence="2" id="KW-0812">Transmembrane</keyword>
<dbReference type="PANTHER" id="PTHR46560:SF11">
    <property type="entry name" value="GH09980P"/>
    <property type="match status" value="1"/>
</dbReference>
<name>A0A9N9MYH3_9CUCU</name>
<dbReference type="OrthoDB" id="10070678at2759"/>
<keyword evidence="2" id="KW-0472">Membrane</keyword>
<organism evidence="4 5">
    <name type="scientific">Ceutorhynchus assimilis</name>
    <name type="common">cabbage seed weevil</name>
    <dbReference type="NCBI Taxonomy" id="467358"/>
    <lineage>
        <taxon>Eukaryota</taxon>
        <taxon>Metazoa</taxon>
        <taxon>Ecdysozoa</taxon>
        <taxon>Arthropoda</taxon>
        <taxon>Hexapoda</taxon>
        <taxon>Insecta</taxon>
        <taxon>Pterygota</taxon>
        <taxon>Neoptera</taxon>
        <taxon>Endopterygota</taxon>
        <taxon>Coleoptera</taxon>
        <taxon>Polyphaga</taxon>
        <taxon>Cucujiformia</taxon>
        <taxon>Curculionidae</taxon>
        <taxon>Ceutorhynchinae</taxon>
        <taxon>Ceutorhynchus</taxon>
    </lineage>
</organism>
<gene>
    <name evidence="4" type="ORF">CEUTPL_LOCUS13408</name>
</gene>
<protein>
    <recommendedName>
        <fullName evidence="6">ZP domain-containing protein</fullName>
    </recommendedName>
</protein>
<feature type="transmembrane region" description="Helical" evidence="2">
    <location>
        <begin position="184"/>
        <end position="208"/>
    </location>
</feature>
<feature type="chain" id="PRO_5040412958" description="ZP domain-containing protein" evidence="3">
    <location>
        <begin position="18"/>
        <end position="779"/>
    </location>
</feature>
<dbReference type="EMBL" id="OU892284">
    <property type="protein sequence ID" value="CAG9773007.1"/>
    <property type="molecule type" value="Genomic_DNA"/>
</dbReference>
<dbReference type="AlphaFoldDB" id="A0A9N9MYH3"/>
<reference evidence="4" key="1">
    <citation type="submission" date="2022-01" db="EMBL/GenBank/DDBJ databases">
        <authorList>
            <person name="King R."/>
        </authorList>
    </citation>
    <scope>NUCLEOTIDE SEQUENCE</scope>
</reference>
<feature type="signal peptide" evidence="3">
    <location>
        <begin position="1"/>
        <end position="17"/>
    </location>
</feature>
<evidence type="ECO:0000256" key="3">
    <source>
        <dbReference type="SAM" id="SignalP"/>
    </source>
</evidence>
<dbReference type="PANTHER" id="PTHR46560">
    <property type="entry name" value="CYPHER, ISOFORM B"/>
    <property type="match status" value="1"/>
</dbReference>
<evidence type="ECO:0000256" key="1">
    <source>
        <dbReference type="SAM" id="MobiDB-lite"/>
    </source>
</evidence>
<keyword evidence="3" id="KW-0732">Signal</keyword>
<accession>A0A9N9MYH3</accession>
<evidence type="ECO:0000313" key="5">
    <source>
        <dbReference type="Proteomes" id="UP001152799"/>
    </source>
</evidence>
<proteinExistence type="predicted"/>
<keyword evidence="5" id="KW-1185">Reference proteome</keyword>
<evidence type="ECO:0000313" key="4">
    <source>
        <dbReference type="EMBL" id="CAG9773007.1"/>
    </source>
</evidence>
<sequence length="779" mass="87972">MFKFFLFTCTILNYLEAFPQSNYADLANNIAYIGEGLPPEATLGGKITQLDDLSPEISLNKTRADLNCAAGSMQIDLKFHEPFYGTVYADFDRNSACQVSGKGALKYHLELPLKGCGTKQDPQRVFTNNIAVRFHPGLEMDGDEIITIVCRYPTPIVQEPQTQLFRHEEIVAPKALTPLSPLPVLLIICGILFLSLFLLGLAASYLCLKRKPLTVIRTITPDESDIEKLSESSLALEPIHESSGSEYPGESSSEIVDHAVVHENASFSSDDYVQEQQVEQVTAIPSTIPRLPMAIKEDSPKFNVQVKVKKPKPPTPPESFTDSSRSASLMAYQPIEEEILEVEEPVATVHHPDITQHFVDDVYLRTIQEKKIIEDIDKHKRLITEYHTKLPQQWDVTIKNYPVQAQPPQWEDFSDISSASGLSTPKPLRVMSLPPQPQIDDNKLPLSAPELVGSLGQQRIVTTDVRTTETSREVTEREEWERVFNVPKTNPEVANWSVLIRVLQPIEPTDDVQVIETAETFNSQLTMTDRMKWRQIITTESTLRTLLTEAVVREDFERISHDQRFEHIFEPPKWNVIIRILTPEDIGPDQKYLYPRRKSLPTLVEYDSDDDGSSVREPQLYASSVFRRSLHRSEADLRSMTEMTVDFGHKLVPDYPFSLSQPSLGRSLSEFTERDRWLMVPDTPSEVGTTPEQTPKLQRSQLKTFHLPRVRLDSGTSGRGAESTWETMETSRVAQTPGGTTTRETTREIRGASRAKWGKPSEPGRKGWFPDSGSESSSK</sequence>
<evidence type="ECO:0008006" key="6">
    <source>
        <dbReference type="Google" id="ProtNLM"/>
    </source>
</evidence>
<feature type="compositionally biased region" description="Polar residues" evidence="1">
    <location>
        <begin position="724"/>
        <end position="734"/>
    </location>
</feature>